<dbReference type="InterPro" id="IPR051317">
    <property type="entry name" value="Gfo/Idh/MocA_oxidoreduct"/>
</dbReference>
<gene>
    <name evidence="4" type="ORF">GCM10009777_12010</name>
</gene>
<dbReference type="Gene3D" id="3.30.360.10">
    <property type="entry name" value="Dihydrodipicolinate Reductase, domain 2"/>
    <property type="match status" value="1"/>
</dbReference>
<evidence type="ECO:0000313" key="4">
    <source>
        <dbReference type="EMBL" id="GAA1980177.1"/>
    </source>
</evidence>
<feature type="domain" description="Gfo/Idh/MocA-like oxidoreductase N-terminal" evidence="2">
    <location>
        <begin position="7"/>
        <end position="125"/>
    </location>
</feature>
<organism evidence="4 5">
    <name type="scientific">Microbacterium pumilum</name>
    <dbReference type="NCBI Taxonomy" id="344165"/>
    <lineage>
        <taxon>Bacteria</taxon>
        <taxon>Bacillati</taxon>
        <taxon>Actinomycetota</taxon>
        <taxon>Actinomycetes</taxon>
        <taxon>Micrococcales</taxon>
        <taxon>Microbacteriaceae</taxon>
        <taxon>Microbacterium</taxon>
    </lineage>
</organism>
<dbReference type="InterPro" id="IPR000683">
    <property type="entry name" value="Gfo/Idh/MocA-like_OxRdtase_N"/>
</dbReference>
<dbReference type="SUPFAM" id="SSF51735">
    <property type="entry name" value="NAD(P)-binding Rossmann-fold domains"/>
    <property type="match status" value="1"/>
</dbReference>
<feature type="domain" description="Gfo/Idh/MocA-like oxidoreductase C-terminal" evidence="3">
    <location>
        <begin position="139"/>
        <end position="326"/>
    </location>
</feature>
<accession>A0ABN2S486</accession>
<dbReference type="PANTHER" id="PTHR43708:SF8">
    <property type="entry name" value="OXIDOREDUCTASE"/>
    <property type="match status" value="1"/>
</dbReference>
<dbReference type="Gene3D" id="3.40.50.720">
    <property type="entry name" value="NAD(P)-binding Rossmann-like Domain"/>
    <property type="match status" value="1"/>
</dbReference>
<dbReference type="Proteomes" id="UP001500326">
    <property type="component" value="Unassembled WGS sequence"/>
</dbReference>
<dbReference type="InterPro" id="IPR036291">
    <property type="entry name" value="NAD(P)-bd_dom_sf"/>
</dbReference>
<evidence type="ECO:0000259" key="3">
    <source>
        <dbReference type="Pfam" id="PF02894"/>
    </source>
</evidence>
<proteinExistence type="inferred from homology"/>
<comment type="similarity">
    <text evidence="1">Belongs to the Gfo/Idh/MocA family.</text>
</comment>
<evidence type="ECO:0000259" key="2">
    <source>
        <dbReference type="Pfam" id="PF01408"/>
    </source>
</evidence>
<name>A0ABN2S486_9MICO</name>
<dbReference type="Pfam" id="PF02894">
    <property type="entry name" value="GFO_IDH_MocA_C"/>
    <property type="match status" value="1"/>
</dbReference>
<dbReference type="RefSeq" id="WP_344059476.1">
    <property type="nucleotide sequence ID" value="NZ_BAAAOH010000001.1"/>
</dbReference>
<dbReference type="EMBL" id="BAAAOH010000001">
    <property type="protein sequence ID" value="GAA1980177.1"/>
    <property type="molecule type" value="Genomic_DNA"/>
</dbReference>
<dbReference type="PANTHER" id="PTHR43708">
    <property type="entry name" value="CONSERVED EXPRESSED OXIDOREDUCTASE (EUROFUNG)"/>
    <property type="match status" value="1"/>
</dbReference>
<dbReference type="InterPro" id="IPR004104">
    <property type="entry name" value="Gfo/Idh/MocA-like_OxRdtase_C"/>
</dbReference>
<evidence type="ECO:0000256" key="1">
    <source>
        <dbReference type="ARBA" id="ARBA00010928"/>
    </source>
</evidence>
<comment type="caution">
    <text evidence="4">The sequence shown here is derived from an EMBL/GenBank/DDBJ whole genome shotgun (WGS) entry which is preliminary data.</text>
</comment>
<keyword evidence="5" id="KW-1185">Reference proteome</keyword>
<protein>
    <submittedName>
        <fullName evidence="4">Gfo/Idh/MocA family oxidoreductase</fullName>
    </submittedName>
</protein>
<evidence type="ECO:0000313" key="5">
    <source>
        <dbReference type="Proteomes" id="UP001500326"/>
    </source>
</evidence>
<dbReference type="Pfam" id="PF01408">
    <property type="entry name" value="GFO_IDH_MocA"/>
    <property type="match status" value="1"/>
</dbReference>
<reference evidence="4 5" key="1">
    <citation type="journal article" date="2019" name="Int. J. Syst. Evol. Microbiol.">
        <title>The Global Catalogue of Microorganisms (GCM) 10K type strain sequencing project: providing services to taxonomists for standard genome sequencing and annotation.</title>
        <authorList>
            <consortium name="The Broad Institute Genomics Platform"/>
            <consortium name="The Broad Institute Genome Sequencing Center for Infectious Disease"/>
            <person name="Wu L."/>
            <person name="Ma J."/>
        </authorList>
    </citation>
    <scope>NUCLEOTIDE SEQUENCE [LARGE SCALE GENOMIC DNA]</scope>
    <source>
        <strain evidence="4 5">JCM 14902</strain>
    </source>
</reference>
<dbReference type="SUPFAM" id="SSF55347">
    <property type="entry name" value="Glyceraldehyde-3-phosphate dehydrogenase-like, C-terminal domain"/>
    <property type="match status" value="1"/>
</dbReference>
<sequence>MSAQPARIAVIGAGGVSSMHFDGFQMRPDRIDVVAVVDPSAERREWATLTYGIPESFSSIREALDTVDFDVAVVCTPSHVRLETVRELAAAGTHILVEKPMAAGLDEALELVRAADEGGVQLAVDQNFREYYGFELARGLIAAGRIGRVRAINHRELMHRQDEGWRNEQAHHALMVMGVHWLDGFRMLVPDDATWLVARTFSAPSVTAIGETDASIQIHFGDVTVTYTDSFASWITDWDTIVLGDEGTLRITDGKVVVATAAGAEEFVNEYSLDGNKPLSAYRALEKLLDAIDSGTEASNSGRDNLKTISLIDGAYRSAATGEPVTFVDGLLP</sequence>